<organism evidence="2 3">
    <name type="scientific">Grimontia celer</name>
    <dbReference type="NCBI Taxonomy" id="1796497"/>
    <lineage>
        <taxon>Bacteria</taxon>
        <taxon>Pseudomonadati</taxon>
        <taxon>Pseudomonadota</taxon>
        <taxon>Gammaproteobacteria</taxon>
        <taxon>Vibrionales</taxon>
        <taxon>Vibrionaceae</taxon>
        <taxon>Grimontia</taxon>
    </lineage>
</organism>
<dbReference type="Gene3D" id="3.40.630.30">
    <property type="match status" value="1"/>
</dbReference>
<gene>
    <name evidence="2" type="ORF">GCE9029_03272</name>
</gene>
<dbReference type="EMBL" id="FIZX01000002">
    <property type="protein sequence ID" value="CZF82506.1"/>
    <property type="molecule type" value="Genomic_DNA"/>
</dbReference>
<dbReference type="AlphaFoldDB" id="A0A128F876"/>
<dbReference type="STRING" id="1796497.GCE9029_03272"/>
<keyword evidence="3" id="KW-1185">Reference proteome</keyword>
<dbReference type="GO" id="GO:0016747">
    <property type="term" value="F:acyltransferase activity, transferring groups other than amino-acyl groups"/>
    <property type="evidence" value="ECO:0007669"/>
    <property type="project" value="InterPro"/>
</dbReference>
<dbReference type="PROSITE" id="PS51186">
    <property type="entry name" value="GNAT"/>
    <property type="match status" value="1"/>
</dbReference>
<sequence>MNYTTYQKTDIEGIIELFQTTFANSEGEAEGKVIGAFAREMMETTPKEDLQVFIAKDGEKIVGGVMFSTLSLEDDKTAKLLSPMAVSTEVQGKGIGQGLINHALAVLKSEGVDIAVTYGDPNFYSKVGFAQISENIIKAPLPLSFPEGWLGQSLNDESLEAIPGQSGCVSALNNPELW</sequence>
<name>A0A128F876_9GAMM</name>
<evidence type="ECO:0000313" key="2">
    <source>
        <dbReference type="EMBL" id="CZF82506.1"/>
    </source>
</evidence>
<feature type="domain" description="N-acetyltransferase" evidence="1">
    <location>
        <begin position="1"/>
        <end position="148"/>
    </location>
</feature>
<dbReference type="InterPro" id="IPR016181">
    <property type="entry name" value="Acyl_CoA_acyltransferase"/>
</dbReference>
<dbReference type="InterPro" id="IPR000182">
    <property type="entry name" value="GNAT_dom"/>
</dbReference>
<dbReference type="Proteomes" id="UP000071641">
    <property type="component" value="Unassembled WGS sequence"/>
</dbReference>
<reference evidence="3" key="1">
    <citation type="submission" date="2016-02" db="EMBL/GenBank/DDBJ databases">
        <authorList>
            <person name="Rodrigo-Torres Lidia"/>
            <person name="Arahal R.David."/>
        </authorList>
    </citation>
    <scope>NUCLEOTIDE SEQUENCE [LARGE SCALE GENOMIC DNA]</scope>
    <source>
        <strain evidence="3">CECT 9029</strain>
    </source>
</reference>
<evidence type="ECO:0000259" key="1">
    <source>
        <dbReference type="PROSITE" id="PS51186"/>
    </source>
</evidence>
<accession>A0A128F876</accession>
<keyword evidence="2" id="KW-0808">Transferase</keyword>
<proteinExistence type="predicted"/>
<dbReference type="OrthoDB" id="9797178at2"/>
<protein>
    <submittedName>
        <fullName evidence="2">Acetyltransferase</fullName>
    </submittedName>
</protein>
<dbReference type="Pfam" id="PF13508">
    <property type="entry name" value="Acetyltransf_7"/>
    <property type="match status" value="1"/>
</dbReference>
<evidence type="ECO:0000313" key="3">
    <source>
        <dbReference type="Proteomes" id="UP000071641"/>
    </source>
</evidence>
<dbReference type="CDD" id="cd04301">
    <property type="entry name" value="NAT_SF"/>
    <property type="match status" value="1"/>
</dbReference>
<dbReference type="SUPFAM" id="SSF55729">
    <property type="entry name" value="Acyl-CoA N-acyltransferases (Nat)"/>
    <property type="match status" value="1"/>
</dbReference>
<dbReference type="RefSeq" id="WP_062664757.1">
    <property type="nucleotide sequence ID" value="NZ_FIZX01000002.1"/>
</dbReference>